<dbReference type="EMBL" id="JAWZVU010000243">
    <property type="protein sequence ID" value="MDX7723262.1"/>
    <property type="molecule type" value="Genomic_DNA"/>
</dbReference>
<organism evidence="1 2">
    <name type="scientific">Aeromonas caviae</name>
    <name type="common">Aeromonas punctata</name>
    <dbReference type="NCBI Taxonomy" id="648"/>
    <lineage>
        <taxon>Bacteria</taxon>
        <taxon>Pseudomonadati</taxon>
        <taxon>Pseudomonadota</taxon>
        <taxon>Gammaproteobacteria</taxon>
        <taxon>Aeromonadales</taxon>
        <taxon>Aeromonadaceae</taxon>
        <taxon>Aeromonas</taxon>
    </lineage>
</organism>
<dbReference type="RefSeq" id="WP_319886950.1">
    <property type="nucleotide sequence ID" value="NZ_JAWZVU010000243.1"/>
</dbReference>
<proteinExistence type="predicted"/>
<evidence type="ECO:0000313" key="1">
    <source>
        <dbReference type="EMBL" id="MDX7723262.1"/>
    </source>
</evidence>
<protein>
    <submittedName>
        <fullName evidence="1">Uncharacterized protein</fullName>
    </submittedName>
</protein>
<sequence>ELVRTFPNRTYMADYFYVNRIAMAGDHIPGAALSPLPLGEGRVRGVGWHNARLFGRNTRREWHLLNICSSATSII</sequence>
<dbReference type="Proteomes" id="UP001277183">
    <property type="component" value="Unassembled WGS sequence"/>
</dbReference>
<feature type="non-terminal residue" evidence="1">
    <location>
        <position position="1"/>
    </location>
</feature>
<name>A0AAW9F9L1_AERCA</name>
<gene>
    <name evidence="1" type="ORF">SJS77_23045</name>
</gene>
<dbReference type="AlphaFoldDB" id="A0AAW9F9L1"/>
<comment type="caution">
    <text evidence="1">The sequence shown here is derived from an EMBL/GenBank/DDBJ whole genome shotgun (WGS) entry which is preliminary data.</text>
</comment>
<evidence type="ECO:0000313" key="2">
    <source>
        <dbReference type="Proteomes" id="UP001277183"/>
    </source>
</evidence>
<accession>A0AAW9F9L1</accession>
<reference evidence="1" key="1">
    <citation type="submission" date="2023-11" db="EMBL/GenBank/DDBJ databases">
        <title>WGS of Aeromonas in Northern Israel.</title>
        <authorList>
            <person name="Hershko Y."/>
        </authorList>
    </citation>
    <scope>NUCLEOTIDE SEQUENCE</scope>
    <source>
        <strain evidence="1">77416</strain>
    </source>
</reference>